<evidence type="ECO:0000259" key="7">
    <source>
        <dbReference type="Pfam" id="PF02463"/>
    </source>
</evidence>
<dbReference type="InterPro" id="IPR027417">
    <property type="entry name" value="P-loop_NTPase"/>
</dbReference>
<feature type="coiled-coil region" evidence="6">
    <location>
        <begin position="660"/>
        <end position="687"/>
    </location>
</feature>
<dbReference type="Proteomes" id="UP000186808">
    <property type="component" value="Unassembled WGS sequence"/>
</dbReference>
<keyword evidence="10" id="KW-1185">Reference proteome</keyword>
<dbReference type="RefSeq" id="WP_058466637.1">
    <property type="nucleotide sequence ID" value="NZ_CAAAIV010000083.1"/>
</dbReference>
<reference evidence="9 11" key="2">
    <citation type="submission" date="2018-06" db="EMBL/GenBank/DDBJ databases">
        <authorList>
            <consortium name="Pathogen Informatics"/>
            <person name="Doyle S."/>
        </authorList>
    </citation>
    <scope>NUCLEOTIDE SEQUENCE [LARGE SCALE GENOMIC DNA]</scope>
    <source>
        <strain evidence="9 11">NCTC11401</strain>
    </source>
</reference>
<name>A0A377GLW5_9GAMM</name>
<dbReference type="Gene3D" id="3.40.50.300">
    <property type="entry name" value="P-loop containing nucleotide triphosphate hydrolases"/>
    <property type="match status" value="2"/>
</dbReference>
<dbReference type="PANTHER" id="PTHR43977">
    <property type="entry name" value="STRUCTURAL MAINTENANCE OF CHROMOSOMES PROTEIN 3"/>
    <property type="match status" value="1"/>
</dbReference>
<feature type="domain" description="RecF/RecN/SMC N-terminal" evidence="7">
    <location>
        <begin position="859"/>
        <end position="1150"/>
    </location>
</feature>
<feature type="binding site" evidence="6">
    <location>
        <begin position="32"/>
        <end position="39"/>
    </location>
    <ligand>
        <name>ATP</name>
        <dbReference type="ChEBI" id="CHEBI:30616"/>
    </ligand>
</feature>
<dbReference type="GO" id="GO:0005524">
    <property type="term" value="F:ATP binding"/>
    <property type="evidence" value="ECO:0007669"/>
    <property type="project" value="UniProtKB-UniRule"/>
</dbReference>
<evidence type="ECO:0000256" key="5">
    <source>
        <dbReference type="ARBA" id="ARBA00023125"/>
    </source>
</evidence>
<comment type="similarity">
    <text evidence="6">Belongs to the SMC family.</text>
</comment>
<comment type="function">
    <text evidence="6">Required for chromosome condensation and partitioning.</text>
</comment>
<evidence type="ECO:0000256" key="2">
    <source>
        <dbReference type="ARBA" id="ARBA00022741"/>
    </source>
</evidence>
<proteinExistence type="inferred from homology"/>
<sequence>MHLKQLKLAGFKSFVDPTVVHFPSQLVAVVGPNGCGKSNIIDAVRWVMGESSARNLRGESMADVIFNGSSNRKSVGQASVELVFDNSLGRLTGPFASYGEIAVKRIVTRDGDSSYYLNGSRCRRKDITDIFLGTGAGARGYSIIGQGTISQLIEARPEDLRVYLEEAAGVSKYKERRRETLQRIAHTRENLTRVADIREELDKQLQRLERQAKAAERYLILKDEERLCRAEILALKWRDFIVQQEVKQRQIQELAVGYEQQQSALTKANKDRVILNETLHDAEEQSQQIQASFYQLGTEIARLEETIQQQTREKKRLEQDQQQMQEDWRVAAEQLKHDKEELLQCQQHACDLQKQLEQLTHQFKEQEANWLETQKQQAEWELRWQEVQTHSSTLKREFQVAQVKAQHLEEKHQQTLLRLEKLQFEQETISVADLQQARKNLESQHTKLMADQEFDEFQLKKSQESAEQLRAKLQDIEQKLHGLQDEFHHANSEYAALMAAQRAAKQGVQSNKNTIKEWSEKPRLMDILQVESKWQSACERVLNEALHAYVLETFDELWPQRIICEQQGEHIVTLRKGDLKSAPHPRLIDKIKGNIPANVCPLEHIYTAEHFDEALSWLPELAEHESIITPDGFWLGKGWVKFVTPETQDELGLLARQQKISDLSVVVQELQQKIEILRTERDETHLQLQGSLKEIELQQLNVNASNEALRINSVALSANEQAIVHAEKQVTALASECEELKLILEEMAAEEFDIKEKLHSLEEQCRNYEQQHEHGLREKQEWLQTLALKNKQIEESRVVLHQAELEYDRERNKIQQINDRIQREQERLNILQERLEHLAMLCLQTEGPGEELNEQLALLLQKHSEVELQLTLSREQSSQLRMELEECEKNILNCDFEVKRIQEHISQARMEEQTLAVRASSVHESLDELGLQAQSLLELIPVGVTQVMREDELIALSEKIKRLGAINLAAIEEFTAEQQRKVYLDEQYNDLNQALATLETAIEKMDKETRARLENTFDEVNSSFKALFPRLFGGGRAQLELTCDNLLEAGIVVMAQPPGKRNSTIHLLSGGEKAMTAVALVFAIFQLNPSPFCMLDEVDAPLDDVNVGRFCSLVKEMSQFVQFLFITHNKVTMELADHLIGVTMREPGVSRLVAVDVTQALAME</sequence>
<dbReference type="STRING" id="464.Lgor_0116"/>
<keyword evidence="3 6" id="KW-0067">ATP-binding</keyword>
<feature type="coiled-coil region" evidence="6">
    <location>
        <begin position="984"/>
        <end position="1011"/>
    </location>
</feature>
<dbReference type="Pfam" id="PF02463">
    <property type="entry name" value="SMC_N"/>
    <property type="match status" value="2"/>
</dbReference>
<dbReference type="GO" id="GO:0003677">
    <property type="term" value="F:DNA binding"/>
    <property type="evidence" value="ECO:0007669"/>
    <property type="project" value="UniProtKB-UniRule"/>
</dbReference>
<evidence type="ECO:0000256" key="1">
    <source>
        <dbReference type="ARBA" id="ARBA00022490"/>
    </source>
</evidence>
<dbReference type="OrthoDB" id="9808768at2"/>
<dbReference type="PIRSF" id="PIRSF005719">
    <property type="entry name" value="SMC"/>
    <property type="match status" value="1"/>
</dbReference>
<dbReference type="NCBIfam" id="TIGR02168">
    <property type="entry name" value="SMC_prok_B"/>
    <property type="match status" value="1"/>
</dbReference>
<accession>A0A377GLW5</accession>
<feature type="coiled-coil region" evidence="6">
    <location>
        <begin position="265"/>
        <end position="327"/>
    </location>
</feature>
<dbReference type="InterPro" id="IPR024704">
    <property type="entry name" value="SMC"/>
</dbReference>
<dbReference type="GO" id="GO:0016887">
    <property type="term" value="F:ATP hydrolysis activity"/>
    <property type="evidence" value="ECO:0007669"/>
    <property type="project" value="InterPro"/>
</dbReference>
<dbReference type="CDD" id="cd03278">
    <property type="entry name" value="ABC_SMC_barmotin"/>
    <property type="match status" value="2"/>
</dbReference>
<keyword evidence="5 6" id="KW-0238">DNA-binding</keyword>
<comment type="subunit">
    <text evidence="6">Homodimer.</text>
</comment>
<dbReference type="SUPFAM" id="SSF52540">
    <property type="entry name" value="P-loop containing nucleoside triphosphate hydrolases"/>
    <property type="match status" value="1"/>
</dbReference>
<evidence type="ECO:0000313" key="10">
    <source>
        <dbReference type="Proteomes" id="UP000186808"/>
    </source>
</evidence>
<dbReference type="InterPro" id="IPR003395">
    <property type="entry name" value="RecF/RecN/SMC_N"/>
</dbReference>
<dbReference type="InterPro" id="IPR011890">
    <property type="entry name" value="SMC_prok"/>
</dbReference>
<keyword evidence="2 6" id="KW-0547">Nucleotide-binding</keyword>
<feature type="coiled-coil region" evidence="6">
    <location>
        <begin position="730"/>
        <end position="890"/>
    </location>
</feature>
<dbReference type="EMBL" id="FTNL01000002">
    <property type="protein sequence ID" value="SIQ66422.1"/>
    <property type="molecule type" value="Genomic_DNA"/>
</dbReference>
<evidence type="ECO:0000313" key="11">
    <source>
        <dbReference type="Proteomes" id="UP000254374"/>
    </source>
</evidence>
<dbReference type="GO" id="GO:0006260">
    <property type="term" value="P:DNA replication"/>
    <property type="evidence" value="ECO:0007669"/>
    <property type="project" value="UniProtKB-UniRule"/>
</dbReference>
<dbReference type="GO" id="GO:0007059">
    <property type="term" value="P:chromosome segregation"/>
    <property type="evidence" value="ECO:0007669"/>
    <property type="project" value="UniProtKB-UniRule"/>
</dbReference>
<evidence type="ECO:0000256" key="3">
    <source>
        <dbReference type="ARBA" id="ARBA00022840"/>
    </source>
</evidence>
<gene>
    <name evidence="6 9" type="primary">smc</name>
    <name evidence="9" type="ORF">NCTC11401_02648</name>
    <name evidence="8" type="ORF">SAMN05421777_102159</name>
</gene>
<keyword evidence="4 6" id="KW-0175">Coiled coil</keyword>
<organism evidence="9 11">
    <name type="scientific">Fluoribacter gormanii</name>
    <dbReference type="NCBI Taxonomy" id="464"/>
    <lineage>
        <taxon>Bacteria</taxon>
        <taxon>Pseudomonadati</taxon>
        <taxon>Pseudomonadota</taxon>
        <taxon>Gammaproteobacteria</taxon>
        <taxon>Legionellales</taxon>
        <taxon>Legionellaceae</taxon>
        <taxon>Fluoribacter</taxon>
    </lineage>
</organism>
<evidence type="ECO:0000313" key="8">
    <source>
        <dbReference type="EMBL" id="SIQ66422.1"/>
    </source>
</evidence>
<dbReference type="GO" id="GO:0007062">
    <property type="term" value="P:sister chromatid cohesion"/>
    <property type="evidence" value="ECO:0007669"/>
    <property type="project" value="InterPro"/>
</dbReference>
<feature type="domain" description="RecF/RecN/SMC N-terminal" evidence="7">
    <location>
        <begin position="2"/>
        <end position="131"/>
    </location>
</feature>
<keyword evidence="1 6" id="KW-0963">Cytoplasm</keyword>
<evidence type="ECO:0000313" key="9">
    <source>
        <dbReference type="EMBL" id="STO25806.1"/>
    </source>
</evidence>
<comment type="domain">
    <text evidence="6">Contains large globular domains required for ATP hydrolysis at each terminus and a third globular domain forming a flexible hinge near the middle of the molecule. These domains are separated by coiled-coil structures.</text>
</comment>
<protein>
    <recommendedName>
        <fullName evidence="6">Chromosome partition protein Smc</fullName>
    </recommendedName>
</protein>
<comment type="subcellular location">
    <subcellularLocation>
        <location evidence="6">Cytoplasm</location>
    </subcellularLocation>
</comment>
<dbReference type="GO" id="GO:0005737">
    <property type="term" value="C:cytoplasm"/>
    <property type="evidence" value="ECO:0007669"/>
    <property type="project" value="UniProtKB-SubCell"/>
</dbReference>
<feature type="coiled-coil region" evidence="6">
    <location>
        <begin position="191"/>
        <end position="225"/>
    </location>
</feature>
<reference evidence="8 10" key="1">
    <citation type="submission" date="2017-01" db="EMBL/GenBank/DDBJ databases">
        <authorList>
            <person name="Varghese N."/>
            <person name="Submissions S."/>
        </authorList>
    </citation>
    <scope>NUCLEOTIDE SEQUENCE [LARGE SCALE GENOMIC DNA]</scope>
    <source>
        <strain evidence="8 10">ATCC 33342</strain>
    </source>
</reference>
<feature type="coiled-coil region" evidence="6">
    <location>
        <begin position="391"/>
        <end position="493"/>
    </location>
</feature>
<dbReference type="EMBL" id="UGGV01000001">
    <property type="protein sequence ID" value="STO25806.1"/>
    <property type="molecule type" value="Genomic_DNA"/>
</dbReference>
<dbReference type="HAMAP" id="MF_01894">
    <property type="entry name" value="Smc_prok"/>
    <property type="match status" value="1"/>
</dbReference>
<evidence type="ECO:0000256" key="4">
    <source>
        <dbReference type="ARBA" id="ARBA00023054"/>
    </source>
</evidence>
<evidence type="ECO:0000256" key="6">
    <source>
        <dbReference type="HAMAP-Rule" id="MF_01894"/>
    </source>
</evidence>
<dbReference type="Proteomes" id="UP000254374">
    <property type="component" value="Unassembled WGS sequence"/>
</dbReference>
<dbReference type="GO" id="GO:0030261">
    <property type="term" value="P:chromosome condensation"/>
    <property type="evidence" value="ECO:0007669"/>
    <property type="project" value="InterPro"/>
</dbReference>
<dbReference type="AlphaFoldDB" id="A0A377GLW5"/>